<dbReference type="Proteomes" id="UP000257109">
    <property type="component" value="Unassembled WGS sequence"/>
</dbReference>
<feature type="compositionally biased region" description="Acidic residues" evidence="1">
    <location>
        <begin position="32"/>
        <end position="41"/>
    </location>
</feature>
<sequence>MKHPTEDHSLFGIDILDELVEEYLQLNGSSENIEESAENADESNCPGVTKPFHEGLAPITRDMEIISLMEPASPDDPASH</sequence>
<dbReference type="AlphaFoldDB" id="A0A371IF05"/>
<organism evidence="2 3">
    <name type="scientific">Mucuna pruriens</name>
    <name type="common">Velvet bean</name>
    <name type="synonym">Dolichos pruriens</name>
    <dbReference type="NCBI Taxonomy" id="157652"/>
    <lineage>
        <taxon>Eukaryota</taxon>
        <taxon>Viridiplantae</taxon>
        <taxon>Streptophyta</taxon>
        <taxon>Embryophyta</taxon>
        <taxon>Tracheophyta</taxon>
        <taxon>Spermatophyta</taxon>
        <taxon>Magnoliopsida</taxon>
        <taxon>eudicotyledons</taxon>
        <taxon>Gunneridae</taxon>
        <taxon>Pentapetalae</taxon>
        <taxon>rosids</taxon>
        <taxon>fabids</taxon>
        <taxon>Fabales</taxon>
        <taxon>Fabaceae</taxon>
        <taxon>Papilionoideae</taxon>
        <taxon>50 kb inversion clade</taxon>
        <taxon>NPAAA clade</taxon>
        <taxon>indigoferoid/millettioid clade</taxon>
        <taxon>Phaseoleae</taxon>
        <taxon>Mucuna</taxon>
    </lineage>
</organism>
<reference evidence="2" key="1">
    <citation type="submission" date="2018-05" db="EMBL/GenBank/DDBJ databases">
        <title>Draft genome of Mucuna pruriens seed.</title>
        <authorList>
            <person name="Nnadi N.E."/>
            <person name="Vos R."/>
            <person name="Hasami M.H."/>
            <person name="Devisetty U.K."/>
            <person name="Aguiy J.C."/>
        </authorList>
    </citation>
    <scope>NUCLEOTIDE SEQUENCE [LARGE SCALE GENOMIC DNA]</scope>
    <source>
        <strain evidence="2">JCA_2017</strain>
    </source>
</reference>
<name>A0A371IF05_MUCPR</name>
<keyword evidence="3" id="KW-1185">Reference proteome</keyword>
<evidence type="ECO:0000313" key="2">
    <source>
        <dbReference type="EMBL" id="RDY13642.1"/>
    </source>
</evidence>
<dbReference type="EMBL" id="QJKJ01000238">
    <property type="protein sequence ID" value="RDY13642.1"/>
    <property type="molecule type" value="Genomic_DNA"/>
</dbReference>
<proteinExistence type="predicted"/>
<accession>A0A371IF05</accession>
<comment type="caution">
    <text evidence="2">The sequence shown here is derived from an EMBL/GenBank/DDBJ whole genome shotgun (WGS) entry which is preliminary data.</text>
</comment>
<feature type="region of interest" description="Disordered" evidence="1">
    <location>
        <begin position="30"/>
        <end position="50"/>
    </location>
</feature>
<feature type="non-terminal residue" evidence="2">
    <location>
        <position position="1"/>
    </location>
</feature>
<protein>
    <submittedName>
        <fullName evidence="2">Uncharacterized protein</fullName>
    </submittedName>
</protein>
<gene>
    <name evidence="2" type="ORF">CR513_01402</name>
</gene>
<evidence type="ECO:0000313" key="3">
    <source>
        <dbReference type="Proteomes" id="UP000257109"/>
    </source>
</evidence>
<evidence type="ECO:0000256" key="1">
    <source>
        <dbReference type="SAM" id="MobiDB-lite"/>
    </source>
</evidence>